<protein>
    <submittedName>
        <fullName evidence="1">Uncharacterized protein</fullName>
    </submittedName>
</protein>
<gene>
    <name evidence="1" type="ORF">NO357_18650</name>
</gene>
<sequence length="160" mass="17890">MARRKQLKAILKDFVDFLCNRNFDVDGYWGMAAITQHLEDTGENTLVVHLMPLPAAEGSEAFAIAPALRAYFLSKVEAQGIDPGWIKSSELVFQLDRPEHPSQPNSSYRLECEVRATTDLGQVYKAGSASSVVAEPANYPLFFLRRCVGSRNAWAKKLVW</sequence>
<reference evidence="1" key="2">
    <citation type="submission" date="2023-02" db="EMBL/GenBank/DDBJ databases">
        <title>'Rhodoalgimonas zhirmunskyi' gen. nov., isolated from a red alga.</title>
        <authorList>
            <person name="Nedashkovskaya O.I."/>
            <person name="Otstavnykh N.Y."/>
            <person name="Bystritskaya E.P."/>
            <person name="Balabanova L.A."/>
            <person name="Isaeva M.P."/>
        </authorList>
    </citation>
    <scope>NUCLEOTIDE SEQUENCE</scope>
    <source>
        <strain evidence="1">KCTC 52189</strain>
    </source>
</reference>
<dbReference type="AlphaFoldDB" id="A0AAE4B680"/>
<reference evidence="1" key="1">
    <citation type="submission" date="2022-07" db="EMBL/GenBank/DDBJ databases">
        <authorList>
            <person name="Otstavnykh N."/>
            <person name="Isaeva M."/>
            <person name="Bystritskaya E."/>
        </authorList>
    </citation>
    <scope>NUCLEOTIDE SEQUENCE</scope>
    <source>
        <strain evidence="1">KCTC 52189</strain>
    </source>
</reference>
<dbReference type="Proteomes" id="UP001226762">
    <property type="component" value="Unassembled WGS sequence"/>
</dbReference>
<proteinExistence type="predicted"/>
<keyword evidence="2" id="KW-1185">Reference proteome</keyword>
<dbReference type="EMBL" id="JANHAX010000006">
    <property type="protein sequence ID" value="MDQ2091927.1"/>
    <property type="molecule type" value="Genomic_DNA"/>
</dbReference>
<organism evidence="1 2">
    <name type="scientific">Marimonas arenosa</name>
    <dbReference type="NCBI Taxonomy" id="1795305"/>
    <lineage>
        <taxon>Bacteria</taxon>
        <taxon>Pseudomonadati</taxon>
        <taxon>Pseudomonadota</taxon>
        <taxon>Alphaproteobacteria</taxon>
        <taxon>Rhodobacterales</taxon>
        <taxon>Paracoccaceae</taxon>
        <taxon>Marimonas</taxon>
    </lineage>
</organism>
<dbReference type="RefSeq" id="WP_306737229.1">
    <property type="nucleotide sequence ID" value="NZ_JANHAX010000006.1"/>
</dbReference>
<name>A0AAE4B680_9RHOB</name>
<evidence type="ECO:0000313" key="1">
    <source>
        <dbReference type="EMBL" id="MDQ2091927.1"/>
    </source>
</evidence>
<evidence type="ECO:0000313" key="2">
    <source>
        <dbReference type="Proteomes" id="UP001226762"/>
    </source>
</evidence>
<accession>A0AAE4B680</accession>
<comment type="caution">
    <text evidence="1">The sequence shown here is derived from an EMBL/GenBank/DDBJ whole genome shotgun (WGS) entry which is preliminary data.</text>
</comment>